<reference evidence="3" key="1">
    <citation type="journal article" date="2019" name="Int. J. Syst. Evol. Microbiol.">
        <title>The Global Catalogue of Microorganisms (GCM) 10K type strain sequencing project: providing services to taxonomists for standard genome sequencing and annotation.</title>
        <authorList>
            <consortium name="The Broad Institute Genomics Platform"/>
            <consortium name="The Broad Institute Genome Sequencing Center for Infectious Disease"/>
            <person name="Wu L."/>
            <person name="Ma J."/>
        </authorList>
    </citation>
    <scope>NUCLEOTIDE SEQUENCE [LARGE SCALE GENOMIC DNA]</scope>
    <source>
        <strain evidence="3">NBRC 108728</strain>
    </source>
</reference>
<evidence type="ECO:0000256" key="1">
    <source>
        <dbReference type="SAM" id="Phobius"/>
    </source>
</evidence>
<protein>
    <recommendedName>
        <fullName evidence="4">Alternate-type signal peptide domain-containing protein</fullName>
    </recommendedName>
</protein>
<feature type="transmembrane region" description="Helical" evidence="1">
    <location>
        <begin position="21"/>
        <end position="42"/>
    </location>
</feature>
<gene>
    <name evidence="2" type="ORF">GCM10025867_48850</name>
</gene>
<organism evidence="2 3">
    <name type="scientific">Frondihabitans sucicola</name>
    <dbReference type="NCBI Taxonomy" id="1268041"/>
    <lineage>
        <taxon>Bacteria</taxon>
        <taxon>Bacillati</taxon>
        <taxon>Actinomycetota</taxon>
        <taxon>Actinomycetes</taxon>
        <taxon>Micrococcales</taxon>
        <taxon>Microbacteriaceae</taxon>
        <taxon>Frondihabitans</taxon>
    </lineage>
</organism>
<dbReference type="EMBL" id="AP027733">
    <property type="protein sequence ID" value="BDZ52644.1"/>
    <property type="molecule type" value="Genomic_DNA"/>
</dbReference>
<keyword evidence="1" id="KW-1133">Transmembrane helix</keyword>
<name>A0ABN6Y6E0_9MICO</name>
<keyword evidence="1" id="KW-0812">Transmembrane</keyword>
<proteinExistence type="predicted"/>
<evidence type="ECO:0008006" key="4">
    <source>
        <dbReference type="Google" id="ProtNLM"/>
    </source>
</evidence>
<keyword evidence="3" id="KW-1185">Reference proteome</keyword>
<dbReference type="Proteomes" id="UP001321486">
    <property type="component" value="Plasmid pNBRC108728a"/>
</dbReference>
<keyword evidence="2" id="KW-0614">Plasmid</keyword>
<evidence type="ECO:0000313" key="2">
    <source>
        <dbReference type="EMBL" id="BDZ52644.1"/>
    </source>
</evidence>
<dbReference type="RefSeq" id="WP_286346926.1">
    <property type="nucleotide sequence ID" value="NZ_AP027733.1"/>
</dbReference>
<keyword evidence="1" id="KW-0472">Membrane</keyword>
<evidence type="ECO:0000313" key="3">
    <source>
        <dbReference type="Proteomes" id="UP001321486"/>
    </source>
</evidence>
<accession>A0ABN6Y6E0</accession>
<geneLocation type="plasmid" evidence="2 3">
    <name>pNBRC108728a</name>
</geneLocation>
<sequence>MPRNHRSEGLPTGLLPAVGRILGIIGLCSLGAASLVVIGSAVHDAFVSRDAAQAVNAGPLISIVDGTTPNAKTPSGTDFRALGATAPAPGATGHYDFEVHRELDSPVTIKVTAVTDDPIMESATAIVIDETNPDNPKIVYEGPAVRAHFSKTITSSNAVFDVQVKLPETAQVADGAAFSFRPRVSATAQR</sequence>